<dbReference type="InterPro" id="IPR030934">
    <property type="entry name" value="Intein_C"/>
</dbReference>
<gene>
    <name evidence="2" type="ORF">NOG11_14870</name>
</gene>
<proteinExistence type="predicted"/>
<keyword evidence="3" id="KW-1185">Reference proteome</keyword>
<protein>
    <submittedName>
        <fullName evidence="2">HINT domain-containing protein</fullName>
    </submittedName>
</protein>
<accession>A0A9X2RJ10</accession>
<dbReference type="Gene3D" id="2.170.16.10">
    <property type="entry name" value="Hedgehog/Intein (Hint) domain"/>
    <property type="match status" value="1"/>
</dbReference>
<comment type="caution">
    <text evidence="2">The sequence shown here is derived from an EMBL/GenBank/DDBJ whole genome shotgun (WGS) entry which is preliminary data.</text>
</comment>
<evidence type="ECO:0000256" key="1">
    <source>
        <dbReference type="SAM" id="MobiDB-lite"/>
    </source>
</evidence>
<name>A0A9X2RJ10_9PROT</name>
<dbReference type="Proteomes" id="UP001142610">
    <property type="component" value="Unassembled WGS sequence"/>
</dbReference>
<dbReference type="PROSITE" id="PS50818">
    <property type="entry name" value="INTEIN_C_TER"/>
    <property type="match status" value="1"/>
</dbReference>
<dbReference type="RefSeq" id="WP_256620601.1">
    <property type="nucleotide sequence ID" value="NZ_JANIBC010000043.1"/>
</dbReference>
<dbReference type="AlphaFoldDB" id="A0A9X2RJ10"/>
<reference evidence="2" key="1">
    <citation type="submission" date="2022-07" db="EMBL/GenBank/DDBJ databases">
        <title>Parvularcula maris sp. nov., an algicidal bacterium isolated from seawater.</title>
        <authorList>
            <person name="Li F."/>
        </authorList>
    </citation>
    <scope>NUCLEOTIDE SEQUENCE</scope>
    <source>
        <strain evidence="2">BGMRC 0090</strain>
    </source>
</reference>
<evidence type="ECO:0000313" key="2">
    <source>
        <dbReference type="EMBL" id="MCQ8186660.1"/>
    </source>
</evidence>
<sequence>NRIDATYNLTVADFHTYFVGEERVLVHNCDLPKIDRTGKMHGDLPKIEDLKKNVDKETLSEFRDDLKSSAATRQRRTDELGADAGHSIRQNEELDLAKSLDKHLDDQ</sequence>
<dbReference type="EMBL" id="JANIBC010000043">
    <property type="protein sequence ID" value="MCQ8186660.1"/>
    <property type="molecule type" value="Genomic_DNA"/>
</dbReference>
<evidence type="ECO:0000313" key="3">
    <source>
        <dbReference type="Proteomes" id="UP001142610"/>
    </source>
</evidence>
<dbReference type="NCBIfam" id="TIGR01443">
    <property type="entry name" value="intein_Cterm"/>
    <property type="match status" value="1"/>
</dbReference>
<feature type="region of interest" description="Disordered" evidence="1">
    <location>
        <begin position="65"/>
        <end position="92"/>
    </location>
</feature>
<feature type="non-terminal residue" evidence="2">
    <location>
        <position position="1"/>
    </location>
</feature>
<organism evidence="2 3">
    <name type="scientific">Parvularcula maris</name>
    <dbReference type="NCBI Taxonomy" id="2965077"/>
    <lineage>
        <taxon>Bacteria</taxon>
        <taxon>Pseudomonadati</taxon>
        <taxon>Pseudomonadota</taxon>
        <taxon>Alphaproteobacteria</taxon>
        <taxon>Parvularculales</taxon>
        <taxon>Parvularculaceae</taxon>
        <taxon>Parvularcula</taxon>
    </lineage>
</organism>